<evidence type="ECO:0000313" key="3">
    <source>
        <dbReference type="EMBL" id="CAL6009449.1"/>
    </source>
</evidence>
<comment type="caution">
    <text evidence="2">The sequence shown here is derived from an EMBL/GenBank/DDBJ whole genome shotgun (WGS) entry which is preliminary data.</text>
</comment>
<keyword evidence="1" id="KW-1133">Transmembrane helix</keyword>
<reference evidence="3 4" key="2">
    <citation type="submission" date="2024-07" db="EMBL/GenBank/DDBJ databases">
        <authorList>
            <person name="Akdeniz Z."/>
        </authorList>
    </citation>
    <scope>NUCLEOTIDE SEQUENCE [LARGE SCALE GENOMIC DNA]</scope>
</reference>
<feature type="transmembrane region" description="Helical" evidence="1">
    <location>
        <begin position="20"/>
        <end position="38"/>
    </location>
</feature>
<evidence type="ECO:0000313" key="2">
    <source>
        <dbReference type="EMBL" id="CAI9966141.1"/>
    </source>
</evidence>
<dbReference type="EMBL" id="CATOUU010000998">
    <property type="protein sequence ID" value="CAI9966141.1"/>
    <property type="molecule type" value="Genomic_DNA"/>
</dbReference>
<keyword evidence="1" id="KW-0812">Transmembrane</keyword>
<dbReference type="AlphaFoldDB" id="A0AA86R341"/>
<evidence type="ECO:0000256" key="1">
    <source>
        <dbReference type="SAM" id="Phobius"/>
    </source>
</evidence>
<evidence type="ECO:0000313" key="4">
    <source>
        <dbReference type="Proteomes" id="UP001642409"/>
    </source>
</evidence>
<keyword evidence="1" id="KW-0472">Membrane</keyword>
<proteinExistence type="predicted"/>
<name>A0AA86R341_9EUKA</name>
<accession>A0AA86R341</accession>
<gene>
    <name evidence="3" type="ORF">HINF_LOCUS21608</name>
    <name evidence="2" type="ORF">HINF_LOCUS53786</name>
</gene>
<keyword evidence="2" id="KW-0238">DNA-binding</keyword>
<dbReference type="EMBL" id="CAXDID020000059">
    <property type="protein sequence ID" value="CAL6009449.1"/>
    <property type="molecule type" value="Genomic_DNA"/>
</dbReference>
<protein>
    <submittedName>
        <fullName evidence="2">Myb-like DNA-binding domain-containing protein</fullName>
    </submittedName>
    <submittedName>
        <fullName evidence="3">Myb-like_DNA-binding domain-containing protein</fullName>
    </submittedName>
</protein>
<reference evidence="2" key="1">
    <citation type="submission" date="2023-06" db="EMBL/GenBank/DDBJ databases">
        <authorList>
            <person name="Kurt Z."/>
        </authorList>
    </citation>
    <scope>NUCLEOTIDE SEQUENCE</scope>
</reference>
<organism evidence="2">
    <name type="scientific">Hexamita inflata</name>
    <dbReference type="NCBI Taxonomy" id="28002"/>
    <lineage>
        <taxon>Eukaryota</taxon>
        <taxon>Metamonada</taxon>
        <taxon>Diplomonadida</taxon>
        <taxon>Hexamitidae</taxon>
        <taxon>Hexamitinae</taxon>
        <taxon>Hexamita</taxon>
    </lineage>
</organism>
<keyword evidence="4" id="KW-1185">Reference proteome</keyword>
<dbReference type="Proteomes" id="UP001642409">
    <property type="component" value="Unassembled WGS sequence"/>
</dbReference>
<dbReference type="GO" id="GO:0003677">
    <property type="term" value="F:DNA binding"/>
    <property type="evidence" value="ECO:0007669"/>
    <property type="project" value="UniProtKB-KW"/>
</dbReference>
<sequence>MQIVLCSSYQIMYLQKVQFIMVHILVGQLLGCVQIYGLKWSLIKKLQFPDCTTEQLRQKYYAFVKFTDGNKLLFTLIQQGNIQAEDHTRVKKLYEHFLELKDLYEKCDSADMLYKKALIKVNEDIQLKELVQYMEAVMQQYAIQ</sequence>